<feature type="region of interest" description="Disordered" evidence="1">
    <location>
        <begin position="1"/>
        <end position="89"/>
    </location>
</feature>
<reference evidence="2" key="1">
    <citation type="submission" date="2021-12" db="EMBL/GenBank/DDBJ databases">
        <authorList>
            <person name="King R."/>
        </authorList>
    </citation>
    <scope>NUCLEOTIDE SEQUENCE</scope>
</reference>
<feature type="compositionally biased region" description="Pro residues" evidence="1">
    <location>
        <begin position="261"/>
        <end position="273"/>
    </location>
</feature>
<dbReference type="Proteomes" id="UP001152759">
    <property type="component" value="Chromosome 3"/>
</dbReference>
<organism evidence="2 3">
    <name type="scientific">Bemisia tabaci</name>
    <name type="common">Sweetpotato whitefly</name>
    <name type="synonym">Aleurodes tabaci</name>
    <dbReference type="NCBI Taxonomy" id="7038"/>
    <lineage>
        <taxon>Eukaryota</taxon>
        <taxon>Metazoa</taxon>
        <taxon>Ecdysozoa</taxon>
        <taxon>Arthropoda</taxon>
        <taxon>Hexapoda</taxon>
        <taxon>Insecta</taxon>
        <taxon>Pterygota</taxon>
        <taxon>Neoptera</taxon>
        <taxon>Paraneoptera</taxon>
        <taxon>Hemiptera</taxon>
        <taxon>Sternorrhyncha</taxon>
        <taxon>Aleyrodoidea</taxon>
        <taxon>Aleyrodidae</taxon>
        <taxon>Aleyrodinae</taxon>
        <taxon>Bemisia</taxon>
    </lineage>
</organism>
<dbReference type="AlphaFoldDB" id="A0A9P0A8H4"/>
<feature type="compositionally biased region" description="Pro residues" evidence="1">
    <location>
        <begin position="204"/>
        <end position="226"/>
    </location>
</feature>
<sequence length="326" mass="36996">MRIPTQKNLKPSKAEKEDGTGTYNLSLEKEPMRFAEEETAGATPVLEVRSRNRNRDPYPDQDRNRPSRQPSLQDDKKRGSFSRSTAAKVAKVTKLLRRRSTRNRGEALSRAESFRDERSCWADYESYSRRLLEQVCPDTAINHDLTTDENRKIQAVLRLTEKFCRNRAMDPEQEREIMNGLAELEEDLCPDAGGSKRIFQQPIAPQPPFMPPTRASPPGSPGPSTPNPDHLSFFREVGDHLSQLPPGTPPPLSRPTSPRHFQPPPPPGSPTPDPFLRTKQLEQWLREGWGMEEYNVVKLPNATCQQIYFHEFGPFGAALSKLLSRS</sequence>
<evidence type="ECO:0000256" key="1">
    <source>
        <dbReference type="SAM" id="MobiDB-lite"/>
    </source>
</evidence>
<accession>A0A9P0A8H4</accession>
<name>A0A9P0A8H4_BEMTA</name>
<gene>
    <name evidence="2" type="ORF">BEMITA_LOCUS5265</name>
</gene>
<proteinExistence type="predicted"/>
<protein>
    <submittedName>
        <fullName evidence="2">Uncharacterized protein</fullName>
    </submittedName>
</protein>
<feature type="compositionally biased region" description="Basic and acidic residues" evidence="1">
    <location>
        <begin position="48"/>
        <end position="65"/>
    </location>
</feature>
<feature type="region of interest" description="Disordered" evidence="1">
    <location>
        <begin position="190"/>
        <end position="276"/>
    </location>
</feature>
<evidence type="ECO:0000313" key="3">
    <source>
        <dbReference type="Proteomes" id="UP001152759"/>
    </source>
</evidence>
<keyword evidence="3" id="KW-1185">Reference proteome</keyword>
<feature type="compositionally biased region" description="Basic and acidic residues" evidence="1">
    <location>
        <begin position="27"/>
        <end position="36"/>
    </location>
</feature>
<dbReference type="EMBL" id="OU963864">
    <property type="protein sequence ID" value="CAH0386104.1"/>
    <property type="molecule type" value="Genomic_DNA"/>
</dbReference>
<evidence type="ECO:0000313" key="2">
    <source>
        <dbReference type="EMBL" id="CAH0386104.1"/>
    </source>
</evidence>